<keyword evidence="2" id="KW-1185">Reference proteome</keyword>
<dbReference type="AlphaFoldDB" id="A0A388K7W3"/>
<accession>A0A388K7W3</accession>
<dbReference type="EMBL" id="BFEA01000069">
    <property type="protein sequence ID" value="GBG66127.1"/>
    <property type="molecule type" value="Genomic_DNA"/>
</dbReference>
<evidence type="ECO:0000313" key="2">
    <source>
        <dbReference type="Proteomes" id="UP000265515"/>
    </source>
</evidence>
<dbReference type="Proteomes" id="UP000265515">
    <property type="component" value="Unassembled WGS sequence"/>
</dbReference>
<reference evidence="1 2" key="1">
    <citation type="journal article" date="2018" name="Cell">
        <title>The Chara Genome: Secondary Complexity and Implications for Plant Terrestrialization.</title>
        <authorList>
            <person name="Nishiyama T."/>
            <person name="Sakayama H."/>
            <person name="Vries J.D."/>
            <person name="Buschmann H."/>
            <person name="Saint-Marcoux D."/>
            <person name="Ullrich K.K."/>
            <person name="Haas F.B."/>
            <person name="Vanderstraeten L."/>
            <person name="Becker D."/>
            <person name="Lang D."/>
            <person name="Vosolsobe S."/>
            <person name="Rombauts S."/>
            <person name="Wilhelmsson P.K.I."/>
            <person name="Janitza P."/>
            <person name="Kern R."/>
            <person name="Heyl A."/>
            <person name="Rumpler F."/>
            <person name="Villalobos L.I.A.C."/>
            <person name="Clay J.M."/>
            <person name="Skokan R."/>
            <person name="Toyoda A."/>
            <person name="Suzuki Y."/>
            <person name="Kagoshima H."/>
            <person name="Schijlen E."/>
            <person name="Tajeshwar N."/>
            <person name="Catarino B."/>
            <person name="Hetherington A.J."/>
            <person name="Saltykova A."/>
            <person name="Bonnot C."/>
            <person name="Breuninger H."/>
            <person name="Symeonidi A."/>
            <person name="Radhakrishnan G.V."/>
            <person name="Van Nieuwerburgh F."/>
            <person name="Deforce D."/>
            <person name="Chang C."/>
            <person name="Karol K.G."/>
            <person name="Hedrich R."/>
            <person name="Ulvskov P."/>
            <person name="Glockner G."/>
            <person name="Delwiche C.F."/>
            <person name="Petrasek J."/>
            <person name="Van de Peer Y."/>
            <person name="Friml J."/>
            <person name="Beilby M."/>
            <person name="Dolan L."/>
            <person name="Kohara Y."/>
            <person name="Sugano S."/>
            <person name="Fujiyama A."/>
            <person name="Delaux P.-M."/>
            <person name="Quint M."/>
            <person name="TheiBen G."/>
            <person name="Hagemann M."/>
            <person name="Harholt J."/>
            <person name="Dunand C."/>
            <person name="Zachgo S."/>
            <person name="Langdale J."/>
            <person name="Maumus F."/>
            <person name="Straeten D.V.D."/>
            <person name="Gould S.B."/>
            <person name="Rensing S.A."/>
        </authorList>
    </citation>
    <scope>NUCLEOTIDE SEQUENCE [LARGE SCALE GENOMIC DNA]</scope>
    <source>
        <strain evidence="1 2">S276</strain>
    </source>
</reference>
<proteinExistence type="predicted"/>
<organism evidence="1 2">
    <name type="scientific">Chara braunii</name>
    <name type="common">Braun's stonewort</name>
    <dbReference type="NCBI Taxonomy" id="69332"/>
    <lineage>
        <taxon>Eukaryota</taxon>
        <taxon>Viridiplantae</taxon>
        <taxon>Streptophyta</taxon>
        <taxon>Charophyceae</taxon>
        <taxon>Charales</taxon>
        <taxon>Characeae</taxon>
        <taxon>Chara</taxon>
    </lineage>
</organism>
<comment type="caution">
    <text evidence="1">The sequence shown here is derived from an EMBL/GenBank/DDBJ whole genome shotgun (WGS) entry which is preliminary data.</text>
</comment>
<name>A0A388K7W3_CHABU</name>
<gene>
    <name evidence="1" type="ORF">CBR_g55471</name>
</gene>
<dbReference type="Gramene" id="GBG66127">
    <property type="protein sequence ID" value="GBG66127"/>
    <property type="gene ID" value="CBR_g55471"/>
</dbReference>
<evidence type="ECO:0000313" key="1">
    <source>
        <dbReference type="EMBL" id="GBG66127.1"/>
    </source>
</evidence>
<sequence>MSGEVVEARRGGVVVGETRRGDSAAGNAGIVMDAMEEHTETKGDTIAAVATDAMEEHTETKGDTTVAGLVAPVESIIEATKADEEEAVNRKGAAKVTNDKEDAGAIDAGNEEEVVIGVIGAGNEEGVVTSVVRGQWVDT</sequence>
<protein>
    <submittedName>
        <fullName evidence="1">Uncharacterized protein</fullName>
    </submittedName>
</protein>